<proteinExistence type="predicted"/>
<dbReference type="SUPFAM" id="SSF54523">
    <property type="entry name" value="Pili subunits"/>
    <property type="match status" value="1"/>
</dbReference>
<organism evidence="2 3">
    <name type="scientific">Candidatus Dojkabacteria bacterium</name>
    <dbReference type="NCBI Taxonomy" id="2099670"/>
    <lineage>
        <taxon>Bacteria</taxon>
        <taxon>Candidatus Dojkabacteria</taxon>
    </lineage>
</organism>
<dbReference type="NCBIfam" id="TIGR02532">
    <property type="entry name" value="IV_pilin_GFxxxE"/>
    <property type="match status" value="1"/>
</dbReference>
<dbReference type="Proteomes" id="UP000745577">
    <property type="component" value="Unassembled WGS sequence"/>
</dbReference>
<sequence>MKAKKAFTLLELLVAMAIIAILIALAIFGILQVQKNSRDTQRRKALEDVNIGIQSFYSKYGQYPETITFIDNEADLAGAGTGTVELKNSARAGSTTTGNTTKYGYFNDSDGYKLAFCDEDDEVYNAGIHPTGYNACSEF</sequence>
<keyword evidence="1" id="KW-0472">Membrane</keyword>
<name>A0A955I6L9_9BACT</name>
<keyword evidence="1" id="KW-1133">Transmembrane helix</keyword>
<comment type="caution">
    <text evidence="2">The sequence shown here is derived from an EMBL/GenBank/DDBJ whole genome shotgun (WGS) entry which is preliminary data.</text>
</comment>
<dbReference type="Pfam" id="PF07963">
    <property type="entry name" value="N_methyl"/>
    <property type="match status" value="1"/>
</dbReference>
<evidence type="ECO:0000313" key="2">
    <source>
        <dbReference type="EMBL" id="MCA9379582.1"/>
    </source>
</evidence>
<dbReference type="InterPro" id="IPR012902">
    <property type="entry name" value="N_methyl_site"/>
</dbReference>
<keyword evidence="1" id="KW-0812">Transmembrane</keyword>
<dbReference type="InterPro" id="IPR045584">
    <property type="entry name" value="Pilin-like"/>
</dbReference>
<dbReference type="AlphaFoldDB" id="A0A955I6L9"/>
<reference evidence="2" key="2">
    <citation type="journal article" date="2021" name="Microbiome">
        <title>Successional dynamics and alternative stable states in a saline activated sludge microbial community over 9 years.</title>
        <authorList>
            <person name="Wang Y."/>
            <person name="Ye J."/>
            <person name="Ju F."/>
            <person name="Liu L."/>
            <person name="Boyd J.A."/>
            <person name="Deng Y."/>
            <person name="Parks D.H."/>
            <person name="Jiang X."/>
            <person name="Yin X."/>
            <person name="Woodcroft B.J."/>
            <person name="Tyson G.W."/>
            <person name="Hugenholtz P."/>
            <person name="Polz M.F."/>
            <person name="Zhang T."/>
        </authorList>
    </citation>
    <scope>NUCLEOTIDE SEQUENCE</scope>
    <source>
        <strain evidence="2">HKST-UBA15</strain>
    </source>
</reference>
<feature type="transmembrane region" description="Helical" evidence="1">
    <location>
        <begin position="12"/>
        <end position="33"/>
    </location>
</feature>
<dbReference type="EMBL" id="JAGQLL010000002">
    <property type="protein sequence ID" value="MCA9379582.1"/>
    <property type="molecule type" value="Genomic_DNA"/>
</dbReference>
<protein>
    <submittedName>
        <fullName evidence="2">Prepilin-type N-terminal cleavage/methylation domain-containing protein</fullName>
    </submittedName>
</protein>
<evidence type="ECO:0000313" key="3">
    <source>
        <dbReference type="Proteomes" id="UP000745577"/>
    </source>
</evidence>
<accession>A0A955I6L9</accession>
<dbReference type="PANTHER" id="PTHR30093">
    <property type="entry name" value="GENERAL SECRETION PATHWAY PROTEIN G"/>
    <property type="match status" value="1"/>
</dbReference>
<evidence type="ECO:0000256" key="1">
    <source>
        <dbReference type="SAM" id="Phobius"/>
    </source>
</evidence>
<dbReference type="Gene3D" id="3.30.700.10">
    <property type="entry name" value="Glycoprotein, Type 4 Pilin"/>
    <property type="match status" value="1"/>
</dbReference>
<reference evidence="2" key="1">
    <citation type="submission" date="2020-04" db="EMBL/GenBank/DDBJ databases">
        <authorList>
            <person name="Zhang T."/>
        </authorList>
    </citation>
    <scope>NUCLEOTIDE SEQUENCE</scope>
    <source>
        <strain evidence="2">HKST-UBA15</strain>
    </source>
</reference>
<gene>
    <name evidence="2" type="ORF">KC675_00195</name>
</gene>